<reference evidence="4" key="2">
    <citation type="submission" date="2019-02" db="EMBL/GenBank/DDBJ databases">
        <title>Granulicella sibirica sp. nov., a psychrotolerant acidobacterium isolated from an organic soil layer in forested tundra, West Siberia.</title>
        <authorList>
            <person name="Oshkin I.Y."/>
            <person name="Kulichevskaya I.S."/>
            <person name="Rijpstra W.I.C."/>
            <person name="Sinninghe Damste J.S."/>
            <person name="Rakitin A.L."/>
            <person name="Ravin N.V."/>
            <person name="Dedysh S.N."/>
        </authorList>
    </citation>
    <scope>NUCLEOTIDE SEQUENCE [LARGE SCALE GENOMIC DNA]</scope>
    <source>
        <strain evidence="4">AF10</strain>
    </source>
</reference>
<evidence type="ECO:0000259" key="1">
    <source>
        <dbReference type="Pfam" id="PF00534"/>
    </source>
</evidence>
<reference evidence="3 4" key="1">
    <citation type="submission" date="2018-11" db="EMBL/GenBank/DDBJ databases">
        <authorList>
            <person name="Mardanov A.V."/>
            <person name="Ravin N.V."/>
            <person name="Dedysh S.N."/>
        </authorList>
    </citation>
    <scope>NUCLEOTIDE SEQUENCE [LARGE SCALE GENOMIC DNA]</scope>
    <source>
        <strain evidence="3 4">AF10</strain>
    </source>
</reference>
<feature type="domain" description="Glycosyltransferase subfamily 4-like N-terminal" evidence="2">
    <location>
        <begin position="15"/>
        <end position="157"/>
    </location>
</feature>
<dbReference type="GO" id="GO:0016757">
    <property type="term" value="F:glycosyltransferase activity"/>
    <property type="evidence" value="ECO:0007669"/>
    <property type="project" value="InterPro"/>
</dbReference>
<sequence>MRILHILNRLSSFGNGIVNLAVDVAIEQKKAGHTVAFLTGPDGGYETMLRSFGVEVFKNMQEQTLANLLPASFKSRQVLREFKPDVVHAHMQTALLLVIPWTKLYGIPMIGHLHNVHDRSAHRMSWADRLITVSASVQQSMLDLGVPATKLRTVLNGTVRSPRVPKISDQVPEPLLRPAILTVAGMSHRKGISELIQAFEIVGAQLSEAHLYLAGIGPEKPLFEQQAADSPMRDRIHFLGFTPNPQRLMISSDVFVLASRRDSFGLVLAEAREAGCAIVASDVDGIPEALDGGEAGILVPAQSPKDLAEAILSLLQDDNLRQEWRRRAGIGLERFTVARMTEEVMDVYREVVRSDINR</sequence>
<dbReference type="RefSeq" id="WP_128912400.1">
    <property type="nucleotide sequence ID" value="NZ_RDSM01000001.1"/>
</dbReference>
<dbReference type="PANTHER" id="PTHR45947">
    <property type="entry name" value="SULFOQUINOVOSYL TRANSFERASE SQD2"/>
    <property type="match status" value="1"/>
</dbReference>
<evidence type="ECO:0000313" key="4">
    <source>
        <dbReference type="Proteomes" id="UP000289437"/>
    </source>
</evidence>
<dbReference type="SUPFAM" id="SSF53756">
    <property type="entry name" value="UDP-Glycosyltransferase/glycogen phosphorylase"/>
    <property type="match status" value="1"/>
</dbReference>
<organism evidence="3 4">
    <name type="scientific">Granulicella sibirica</name>
    <dbReference type="NCBI Taxonomy" id="2479048"/>
    <lineage>
        <taxon>Bacteria</taxon>
        <taxon>Pseudomonadati</taxon>
        <taxon>Acidobacteriota</taxon>
        <taxon>Terriglobia</taxon>
        <taxon>Terriglobales</taxon>
        <taxon>Acidobacteriaceae</taxon>
        <taxon>Granulicella</taxon>
    </lineage>
</organism>
<dbReference type="InterPro" id="IPR028098">
    <property type="entry name" value="Glyco_trans_4-like_N"/>
</dbReference>
<comment type="caution">
    <text evidence="3">The sequence shown here is derived from an EMBL/GenBank/DDBJ whole genome shotgun (WGS) entry which is preliminary data.</text>
</comment>
<dbReference type="AlphaFoldDB" id="A0A4Q0T4W2"/>
<accession>A0A4Q0T4W2</accession>
<protein>
    <submittedName>
        <fullName evidence="3">Glycosyltransferase</fullName>
    </submittedName>
</protein>
<dbReference type="EMBL" id="RDSM01000001">
    <property type="protein sequence ID" value="RXH58397.1"/>
    <property type="molecule type" value="Genomic_DNA"/>
</dbReference>
<evidence type="ECO:0000259" key="2">
    <source>
        <dbReference type="Pfam" id="PF13439"/>
    </source>
</evidence>
<dbReference type="Pfam" id="PF00534">
    <property type="entry name" value="Glycos_transf_1"/>
    <property type="match status" value="1"/>
</dbReference>
<dbReference type="OrthoDB" id="9814612at2"/>
<dbReference type="PANTHER" id="PTHR45947:SF3">
    <property type="entry name" value="SULFOQUINOVOSYL TRANSFERASE SQD2"/>
    <property type="match status" value="1"/>
</dbReference>
<dbReference type="Proteomes" id="UP000289437">
    <property type="component" value="Unassembled WGS sequence"/>
</dbReference>
<dbReference type="InterPro" id="IPR001296">
    <property type="entry name" value="Glyco_trans_1"/>
</dbReference>
<name>A0A4Q0T4W2_9BACT</name>
<gene>
    <name evidence="3" type="ORF">GRAN_1707</name>
</gene>
<feature type="domain" description="Glycosyl transferase family 1" evidence="1">
    <location>
        <begin position="168"/>
        <end position="328"/>
    </location>
</feature>
<evidence type="ECO:0000313" key="3">
    <source>
        <dbReference type="EMBL" id="RXH58397.1"/>
    </source>
</evidence>
<dbReference type="Gene3D" id="3.40.50.2000">
    <property type="entry name" value="Glycogen Phosphorylase B"/>
    <property type="match status" value="2"/>
</dbReference>
<proteinExistence type="predicted"/>
<dbReference type="Pfam" id="PF13439">
    <property type="entry name" value="Glyco_transf_4"/>
    <property type="match status" value="1"/>
</dbReference>
<keyword evidence="4" id="KW-1185">Reference proteome</keyword>
<dbReference type="InterPro" id="IPR050194">
    <property type="entry name" value="Glycosyltransferase_grp1"/>
</dbReference>
<dbReference type="CDD" id="cd03801">
    <property type="entry name" value="GT4_PimA-like"/>
    <property type="match status" value="1"/>
</dbReference>
<keyword evidence="3" id="KW-0808">Transferase</keyword>